<sequence>MSAESQGNYCLSHRLTDRRSCGVTVRDRARRVPASAAPETAKIHQRKNTYAPISPHPTSSSIMTTSSGPIARFLVLGILFHLVYIGTVFDCYFTTPIVHGMRQYKLPQAQAKRLVLIVGDGLRADFAFSSNASRIVPGVPERVAPYLREIIENRGAYGVSHTRVPTESRPGHVAIIGGMYEDVSAVTKGWKANPVDFDSVFNQSSHTFSFGSPDIVPMFVQGATPGKVEGWSYHEDDEDFTKDATTLDLWVLDQLKYLLRNATTNKTLDAHLRAPQVVFFLHLLGLDTTGHSYRPHSKEYMNNIHIVDDIVRETEQLISEFYDDQETSYIFTADHGMSKIGNHGDGDPDNTRTPLVAWGAGIRGPIKNLASHPMPDDFSAPWELSHIVRRDVEQADVAALMSALLGTHWPVNSVGVLPDVDPHKDGYLSMRGGDREIAEAAVVNAKVVLEHYRMKHELRKAHAILYRPYEFLDHSSTLEYPGSQRISFIEGLIASGYFKEARHHSYKLIKATLGGLRYLETYDRTLIRTIVTFAYTGWIAFSAAFILAPQPPPGGSAPLWIPSIFGLAAAGSCALFAIQRLPWTLHIYILFPFFFWQDVTRKIYTNWSTLRGYKLDAKWVASTLFKLLMTVLTLQGMVSGYTNRGLWSVGFIVIGVVWPLTSWPKGTGKLLVPWSVCCIVTAMFPLLAVDPSESLRTILAGGMCMLFVGELAVRKVSQIETTASAHAAKLNFELGSRIQLLFTALSMLNTAASVQSLQARLGLPLLNQVAGWMVFALASIFPFFLTAPRTAEARLLAYFLSFCPCFVVLSIRAEGLFYLSYCVTLYLWTLVEKDARREKARYRTIPNGTTSGSTWNHWHLSLDDVRIALFFLFFVQVGFFGTGKSFYLEPVYRLVPIFSPFLMATLLVSFARLPGKSSKSSLPFVFLSAAFATLNSLLGMPPFALFLVALSLTDVMTMTFFFNVTDTGSWLQIGQSISHFCITSLLLVFSAGIASLGETLMRGSVLRHRRLEAKREEHVPVDDDATFPRLISFPFGHVSAPDGDVTKRYTKLQGALSAT</sequence>
<accession>A0ACC0U110</accession>
<dbReference type="Proteomes" id="UP001207468">
    <property type="component" value="Unassembled WGS sequence"/>
</dbReference>
<evidence type="ECO:0000313" key="2">
    <source>
        <dbReference type="Proteomes" id="UP001207468"/>
    </source>
</evidence>
<gene>
    <name evidence="1" type="ORF">F5148DRAFT_1223134</name>
</gene>
<protein>
    <submittedName>
        <fullName evidence="1">Alkaline phosphatase-like protein</fullName>
    </submittedName>
</protein>
<proteinExistence type="predicted"/>
<name>A0ACC0U110_9AGAM</name>
<keyword evidence="2" id="KW-1185">Reference proteome</keyword>
<comment type="caution">
    <text evidence="1">The sequence shown here is derived from an EMBL/GenBank/DDBJ whole genome shotgun (WGS) entry which is preliminary data.</text>
</comment>
<organism evidence="1 2">
    <name type="scientific">Russula earlei</name>
    <dbReference type="NCBI Taxonomy" id="71964"/>
    <lineage>
        <taxon>Eukaryota</taxon>
        <taxon>Fungi</taxon>
        <taxon>Dikarya</taxon>
        <taxon>Basidiomycota</taxon>
        <taxon>Agaricomycotina</taxon>
        <taxon>Agaricomycetes</taxon>
        <taxon>Russulales</taxon>
        <taxon>Russulaceae</taxon>
        <taxon>Russula</taxon>
    </lineage>
</organism>
<evidence type="ECO:0000313" key="1">
    <source>
        <dbReference type="EMBL" id="KAI9457067.1"/>
    </source>
</evidence>
<reference evidence="1" key="1">
    <citation type="submission" date="2021-03" db="EMBL/GenBank/DDBJ databases">
        <title>Evolutionary priming and transition to the ectomycorrhizal habit in an iconic lineage of mushroom-forming fungi: is preadaptation a requirement?</title>
        <authorList>
            <consortium name="DOE Joint Genome Institute"/>
            <person name="Looney B.P."/>
            <person name="Miyauchi S."/>
            <person name="Morin E."/>
            <person name="Drula E."/>
            <person name="Courty P.E."/>
            <person name="Chicoki N."/>
            <person name="Fauchery L."/>
            <person name="Kohler A."/>
            <person name="Kuo A."/>
            <person name="LaButti K."/>
            <person name="Pangilinan J."/>
            <person name="Lipzen A."/>
            <person name="Riley R."/>
            <person name="Andreopoulos W."/>
            <person name="He G."/>
            <person name="Johnson J."/>
            <person name="Barry K.W."/>
            <person name="Grigoriev I.V."/>
            <person name="Nagy L."/>
            <person name="Hibbett D."/>
            <person name="Henrissat B."/>
            <person name="Matheny P.B."/>
            <person name="Labbe J."/>
            <person name="Martin A.F."/>
        </authorList>
    </citation>
    <scope>NUCLEOTIDE SEQUENCE</scope>
    <source>
        <strain evidence="1">BPL698</strain>
    </source>
</reference>
<dbReference type="EMBL" id="JAGFNK010000226">
    <property type="protein sequence ID" value="KAI9457067.1"/>
    <property type="molecule type" value="Genomic_DNA"/>
</dbReference>